<evidence type="ECO:0000259" key="6">
    <source>
        <dbReference type="Pfam" id="PF12698"/>
    </source>
</evidence>
<comment type="subcellular location">
    <subcellularLocation>
        <location evidence="1">Membrane</location>
        <topology evidence="1">Multi-pass membrane protein</topology>
    </subcellularLocation>
</comment>
<dbReference type="InterPro" id="IPR023908">
    <property type="entry name" value="xxxLxxG_rpt"/>
</dbReference>
<accession>A0A7G7YLE5</accession>
<dbReference type="Pfam" id="PF12698">
    <property type="entry name" value="ABC2_membrane_3"/>
    <property type="match status" value="2"/>
</dbReference>
<dbReference type="InterPro" id="IPR017501">
    <property type="entry name" value="Phage_infect_YhgE_C"/>
</dbReference>
<evidence type="ECO:0000256" key="4">
    <source>
        <dbReference type="ARBA" id="ARBA00023136"/>
    </source>
</evidence>
<feature type="transmembrane region" description="Helical" evidence="5">
    <location>
        <begin position="439"/>
        <end position="459"/>
    </location>
</feature>
<reference evidence="7 8" key="1">
    <citation type="submission" date="2019-12" db="EMBL/GenBank/DDBJ databases">
        <title>Corynebacterium sp. nov., isolated from feces of the Anser Albifrons in China.</title>
        <authorList>
            <person name="Liu Q."/>
        </authorList>
    </citation>
    <scope>NUCLEOTIDE SEQUENCE [LARGE SCALE GENOMIC DNA]</scope>
    <source>
        <strain evidence="7 8">23H37-10</strain>
    </source>
</reference>
<evidence type="ECO:0000256" key="5">
    <source>
        <dbReference type="SAM" id="Phobius"/>
    </source>
</evidence>
<evidence type="ECO:0000256" key="1">
    <source>
        <dbReference type="ARBA" id="ARBA00004141"/>
    </source>
</evidence>
<protein>
    <submittedName>
        <fullName evidence="7">ABC transporter permease</fullName>
    </submittedName>
</protein>
<keyword evidence="3 5" id="KW-1133">Transmembrane helix</keyword>
<evidence type="ECO:0000256" key="3">
    <source>
        <dbReference type="ARBA" id="ARBA00022989"/>
    </source>
</evidence>
<dbReference type="InterPro" id="IPR013525">
    <property type="entry name" value="ABC2_TM"/>
</dbReference>
<evidence type="ECO:0000256" key="2">
    <source>
        <dbReference type="ARBA" id="ARBA00022692"/>
    </source>
</evidence>
<proteinExistence type="predicted"/>
<feature type="transmembrane region" description="Helical" evidence="5">
    <location>
        <begin position="542"/>
        <end position="561"/>
    </location>
</feature>
<dbReference type="NCBIfam" id="TIGR03057">
    <property type="entry name" value="xxxLxxG_by_4"/>
    <property type="match status" value="2"/>
</dbReference>
<evidence type="ECO:0000313" key="7">
    <source>
        <dbReference type="EMBL" id="QNH95315.1"/>
    </source>
</evidence>
<feature type="transmembrane region" description="Helical" evidence="5">
    <location>
        <begin position="30"/>
        <end position="51"/>
    </location>
</feature>
<organism evidence="7 8">
    <name type="scientific">Corynebacterium anserum</name>
    <dbReference type="NCBI Taxonomy" id="2684406"/>
    <lineage>
        <taxon>Bacteria</taxon>
        <taxon>Bacillati</taxon>
        <taxon>Actinomycetota</taxon>
        <taxon>Actinomycetes</taxon>
        <taxon>Mycobacteriales</taxon>
        <taxon>Corynebacteriaceae</taxon>
        <taxon>Corynebacterium</taxon>
    </lineage>
</organism>
<dbReference type="GO" id="GO:0016020">
    <property type="term" value="C:membrane"/>
    <property type="evidence" value="ECO:0007669"/>
    <property type="project" value="UniProtKB-SubCell"/>
</dbReference>
<dbReference type="PANTHER" id="PTHR43077">
    <property type="entry name" value="TRANSPORT PERMEASE YVFS-RELATED"/>
    <property type="match status" value="1"/>
</dbReference>
<dbReference type="NCBIfam" id="TIGR03062">
    <property type="entry name" value="pip_yhgE_Cterm"/>
    <property type="match status" value="1"/>
</dbReference>
<evidence type="ECO:0000313" key="8">
    <source>
        <dbReference type="Proteomes" id="UP000515275"/>
    </source>
</evidence>
<dbReference type="InterPro" id="IPR051328">
    <property type="entry name" value="T7SS_ABC-Transporter"/>
</dbReference>
<feature type="transmembrane region" description="Helical" evidence="5">
    <location>
        <begin position="596"/>
        <end position="618"/>
    </location>
</feature>
<keyword evidence="2 5" id="KW-0812">Transmembrane</keyword>
<dbReference type="Proteomes" id="UP000515275">
    <property type="component" value="Chromosome"/>
</dbReference>
<dbReference type="NCBIfam" id="TIGR03061">
    <property type="entry name" value="pip_yhgE_Nterm"/>
    <property type="match status" value="1"/>
</dbReference>
<dbReference type="RefSeq" id="WP_260620073.1">
    <property type="nucleotide sequence ID" value="NZ_CP046883.1"/>
</dbReference>
<sequence>MSSHRKFARGKTSRLWHGNSEIRRFRAFPAMLGVVLLIPLFYGGIFLWSMWNPVDNVNNMPVAVVNEDQGAETPDHENLNAGQKIVDNLHNNDRVDWRFVDEEEASKGLTDGKYFVTVTIPEDFSRAVTSIGTDTPRRGLLEVNYNDASGSTARQIVERIVQNLRESVSSSIGAQAADKLFGSIDQISEGVDKAANGSGQINDGAQKLNTSVRDELAPGANKLKDSVQNQLAPGAKELSDGINNQLVPGVTRLNSSVRDELAPGASKLADGNRQLATGMEQLNGSVAALRESPVAMSIPQVRELVDGVEKLNAGAAQTAAGAEKLSNGINQQLLPGTEQLQTSVTTSLAPGAQKLSDGINDQLVPGVSKLADGISTQLVDGTGKLAAGTSELSHGLNDASGQIPRYNPEQAQNNGSVIVNPVGVNENWIYQQKNNGEGMAPYFAALALFIGAIFTWQALRPLSRRALVARVSAFRALMHSLAPGLLLSSVQAVLLVTVAALVFHLPVNRWIPAFGILLLAGWMFTALQQMFAIWLGNAPGRLLSIIFLLVNLGSAGGTYPLQTLPEGLRSIGPVLPFYHVVQGLREAMIGAIGSDYWSALSYLGIGLVVCIALSMFGASQRKVFTMRQLRPVIPTA</sequence>
<dbReference type="KEGG" id="cans:GP473_00090"/>
<dbReference type="PANTHER" id="PTHR43077:SF10">
    <property type="entry name" value="TRANSPORT PERMEASE PROTEIN"/>
    <property type="match status" value="1"/>
</dbReference>
<dbReference type="Gene3D" id="3.40.1710.10">
    <property type="entry name" value="abc type-2 transporter like domain"/>
    <property type="match status" value="1"/>
</dbReference>
<keyword evidence="4 5" id="KW-0472">Membrane</keyword>
<dbReference type="EMBL" id="CP046883">
    <property type="protein sequence ID" value="QNH95315.1"/>
    <property type="molecule type" value="Genomic_DNA"/>
</dbReference>
<feature type="transmembrane region" description="Helical" evidence="5">
    <location>
        <begin position="480"/>
        <end position="504"/>
    </location>
</feature>
<feature type="domain" description="ABC-2 type transporter transmembrane" evidence="6">
    <location>
        <begin position="31"/>
        <end position="169"/>
    </location>
</feature>
<dbReference type="AlphaFoldDB" id="A0A7G7YLE5"/>
<gene>
    <name evidence="7" type="ORF">GP473_00090</name>
</gene>
<feature type="transmembrane region" description="Helical" evidence="5">
    <location>
        <begin position="510"/>
        <end position="535"/>
    </location>
</feature>
<dbReference type="InterPro" id="IPR017500">
    <property type="entry name" value="Phage_infect_YhgE_N"/>
</dbReference>
<keyword evidence="8" id="KW-1185">Reference proteome</keyword>
<name>A0A7G7YLE5_9CORY</name>
<feature type="domain" description="ABC-2 type transporter transmembrane" evidence="6">
    <location>
        <begin position="416"/>
        <end position="615"/>
    </location>
</feature>
<dbReference type="GO" id="GO:0140359">
    <property type="term" value="F:ABC-type transporter activity"/>
    <property type="evidence" value="ECO:0007669"/>
    <property type="project" value="InterPro"/>
</dbReference>